<evidence type="ECO:0000256" key="8">
    <source>
        <dbReference type="RuleBase" id="RU362091"/>
    </source>
</evidence>
<evidence type="ECO:0000313" key="10">
    <source>
        <dbReference type="EMBL" id="MBT1703650.1"/>
    </source>
</evidence>
<dbReference type="InterPro" id="IPR018212">
    <property type="entry name" value="Na/solute_symporter_CS"/>
</dbReference>
<dbReference type="Gene3D" id="1.20.1730.10">
    <property type="entry name" value="Sodium/glucose cotransporter"/>
    <property type="match status" value="1"/>
</dbReference>
<feature type="transmembrane region" description="Helical" evidence="9">
    <location>
        <begin position="146"/>
        <end position="164"/>
    </location>
</feature>
<dbReference type="PANTHER" id="PTHR48086:SF7">
    <property type="entry name" value="SODIUM-SOLUTE SYMPORTER-RELATED"/>
    <property type="match status" value="1"/>
</dbReference>
<feature type="transmembrane region" description="Helical" evidence="9">
    <location>
        <begin position="6"/>
        <end position="25"/>
    </location>
</feature>
<feature type="transmembrane region" description="Helical" evidence="9">
    <location>
        <begin position="115"/>
        <end position="140"/>
    </location>
</feature>
<sequence length="469" mass="51337">MLLFSIIGYLVLTIVVGFWSSRRVNTSSDYMLAGRSLPLMLSSSAMFATWFGSETVFGASSEFLEGGLYAVIEDPFGAALCLILFGLFFAPRLYKMNLLTLGDFFRVRFGKNTELVASFFLAPPYVGYIAAQLVAMGLIIHVVTGLVLWQGVVISAVVVTIYTYVGGMWAITITDFIQTVIIIGGLLVLAVIMGDKAGGVTHVLSQVPQEDLKFLPSLDLKEILTYVAAWSVLGLGSLPSQDVFQRSMSSKSAKVAEWSCYIAALLYLTIAMLPLFISLCTKMLYPEQITGDTQLTLPNMVLKHTSLPVQILFFGSLISAIMSTTSSSILAPAAIFSENLIRPLSKRRFTDKQLLNITRICVLLFSIVSTIMTCLRSNIYELVGESSILSLVSLFAPLTFGLYWKRANAAGALLSMLLGMVTWIIFEFSHSSWPSLVPATIVSIFALIAGSLLWTPKVEHGKNRTQPIE</sequence>
<keyword evidence="6 9" id="KW-1133">Transmembrane helix</keyword>
<dbReference type="RefSeq" id="WP_254153613.1">
    <property type="nucleotide sequence ID" value="NZ_JAHESD010000018.1"/>
</dbReference>
<keyword evidence="3" id="KW-0813">Transport</keyword>
<feature type="transmembrane region" description="Helical" evidence="9">
    <location>
        <begin position="37"/>
        <end position="56"/>
    </location>
</feature>
<evidence type="ECO:0000256" key="2">
    <source>
        <dbReference type="ARBA" id="ARBA00006434"/>
    </source>
</evidence>
<dbReference type="EMBL" id="JAHESD010000018">
    <property type="protein sequence ID" value="MBT1703650.1"/>
    <property type="molecule type" value="Genomic_DNA"/>
</dbReference>
<feature type="transmembrane region" description="Helical" evidence="9">
    <location>
        <begin position="261"/>
        <end position="285"/>
    </location>
</feature>
<dbReference type="InterPro" id="IPR050277">
    <property type="entry name" value="Sodium:Solute_Symporter"/>
</dbReference>
<evidence type="ECO:0000256" key="7">
    <source>
        <dbReference type="ARBA" id="ARBA00023136"/>
    </source>
</evidence>
<feature type="transmembrane region" description="Helical" evidence="9">
    <location>
        <begin position="386"/>
        <end position="404"/>
    </location>
</feature>
<dbReference type="PROSITE" id="PS00457">
    <property type="entry name" value="NA_SOLUT_SYMP_2"/>
    <property type="match status" value="1"/>
</dbReference>
<proteinExistence type="inferred from homology"/>
<dbReference type="Proteomes" id="UP000772618">
    <property type="component" value="Unassembled WGS sequence"/>
</dbReference>
<comment type="subcellular location">
    <subcellularLocation>
        <location evidence="1">Membrane</location>
        <topology evidence="1">Multi-pass membrane protein</topology>
    </subcellularLocation>
</comment>
<dbReference type="PROSITE" id="PS00456">
    <property type="entry name" value="NA_SOLUT_SYMP_1"/>
    <property type="match status" value="1"/>
</dbReference>
<feature type="transmembrane region" description="Helical" evidence="9">
    <location>
        <begin position="357"/>
        <end position="380"/>
    </location>
</feature>
<gene>
    <name evidence="10" type="ORF">KK060_10190</name>
</gene>
<dbReference type="Pfam" id="PF00474">
    <property type="entry name" value="SSF"/>
    <property type="match status" value="1"/>
</dbReference>
<feature type="transmembrane region" description="Helical" evidence="9">
    <location>
        <begin position="76"/>
        <end position="94"/>
    </location>
</feature>
<feature type="transmembrane region" description="Helical" evidence="9">
    <location>
        <begin position="311"/>
        <end position="336"/>
    </location>
</feature>
<keyword evidence="5 9" id="KW-0812">Transmembrane</keyword>
<evidence type="ECO:0000256" key="4">
    <source>
        <dbReference type="ARBA" id="ARBA00022475"/>
    </source>
</evidence>
<feature type="transmembrane region" description="Helical" evidence="9">
    <location>
        <begin position="411"/>
        <end position="429"/>
    </location>
</feature>
<keyword evidence="7 9" id="KW-0472">Membrane</keyword>
<reference evidence="10 11" key="1">
    <citation type="submission" date="2021-05" db="EMBL/GenBank/DDBJ databases">
        <title>A Polyphasic approach of four new species of the genus Ohtaekwangia: Ohtaekwangia histidinii sp. nov., Ohtaekwangia cretensis sp. nov., Ohtaekwangia indiensis sp. nov., Ohtaekwangia reichenbachii sp. nov. from diverse environment.</title>
        <authorList>
            <person name="Octaviana S."/>
        </authorList>
    </citation>
    <scope>NUCLEOTIDE SEQUENCE [LARGE SCALE GENOMIC DNA]</scope>
    <source>
        <strain evidence="10 11">PWU20</strain>
    </source>
</reference>
<feature type="transmembrane region" description="Helical" evidence="9">
    <location>
        <begin position="435"/>
        <end position="454"/>
    </location>
</feature>
<dbReference type="InterPro" id="IPR038377">
    <property type="entry name" value="Na/Glc_symporter_sf"/>
</dbReference>
<evidence type="ECO:0000256" key="6">
    <source>
        <dbReference type="ARBA" id="ARBA00022989"/>
    </source>
</evidence>
<evidence type="ECO:0000256" key="5">
    <source>
        <dbReference type="ARBA" id="ARBA00022692"/>
    </source>
</evidence>
<accession>A0ABS5VQC1</accession>
<dbReference type="InterPro" id="IPR001734">
    <property type="entry name" value="Na/solute_symporter"/>
</dbReference>
<protein>
    <submittedName>
        <fullName evidence="10">Sodium:solute symporter family protein</fullName>
    </submittedName>
</protein>
<comment type="similarity">
    <text evidence="2 8">Belongs to the sodium:solute symporter (SSF) (TC 2.A.21) family.</text>
</comment>
<name>A0ABS5VQC1_9BACT</name>
<evidence type="ECO:0000256" key="3">
    <source>
        <dbReference type="ARBA" id="ARBA00022448"/>
    </source>
</evidence>
<feature type="transmembrane region" description="Helical" evidence="9">
    <location>
        <begin position="176"/>
        <end position="194"/>
    </location>
</feature>
<organism evidence="10 11">
    <name type="scientific">Chryseosolibacter indicus</name>
    <dbReference type="NCBI Taxonomy" id="2782351"/>
    <lineage>
        <taxon>Bacteria</taxon>
        <taxon>Pseudomonadati</taxon>
        <taxon>Bacteroidota</taxon>
        <taxon>Cytophagia</taxon>
        <taxon>Cytophagales</taxon>
        <taxon>Chryseotaleaceae</taxon>
        <taxon>Chryseosolibacter</taxon>
    </lineage>
</organism>
<keyword evidence="4" id="KW-1003">Cell membrane</keyword>
<comment type="caution">
    <text evidence="10">The sequence shown here is derived from an EMBL/GenBank/DDBJ whole genome shotgun (WGS) entry which is preliminary data.</text>
</comment>
<dbReference type="CDD" id="cd11474">
    <property type="entry name" value="SLC5sbd_CHT"/>
    <property type="match status" value="1"/>
</dbReference>
<evidence type="ECO:0000256" key="9">
    <source>
        <dbReference type="SAM" id="Phobius"/>
    </source>
</evidence>
<evidence type="ECO:0000256" key="1">
    <source>
        <dbReference type="ARBA" id="ARBA00004141"/>
    </source>
</evidence>
<evidence type="ECO:0000313" key="11">
    <source>
        <dbReference type="Proteomes" id="UP000772618"/>
    </source>
</evidence>
<dbReference type="PANTHER" id="PTHR48086">
    <property type="entry name" value="SODIUM/PROLINE SYMPORTER-RELATED"/>
    <property type="match status" value="1"/>
</dbReference>
<keyword evidence="11" id="KW-1185">Reference proteome</keyword>
<dbReference type="PROSITE" id="PS50283">
    <property type="entry name" value="NA_SOLUT_SYMP_3"/>
    <property type="match status" value="1"/>
</dbReference>